<dbReference type="InterPro" id="IPR050326">
    <property type="entry name" value="NAD_dep_DNA_ligaseB"/>
</dbReference>
<accession>A0A318E758</accession>
<dbReference type="InterPro" id="IPR012340">
    <property type="entry name" value="NA-bd_OB-fold"/>
</dbReference>
<evidence type="ECO:0000256" key="1">
    <source>
        <dbReference type="ARBA" id="ARBA00022598"/>
    </source>
</evidence>
<dbReference type="Gene3D" id="3.30.1490.70">
    <property type="match status" value="1"/>
</dbReference>
<gene>
    <name evidence="7" type="ORF">C8D93_107196</name>
</gene>
<evidence type="ECO:0000313" key="7">
    <source>
        <dbReference type="EMBL" id="PXV66631.1"/>
    </source>
</evidence>
<dbReference type="CDD" id="cd07896">
    <property type="entry name" value="Adenylation_kDNA_ligase_like"/>
    <property type="match status" value="1"/>
</dbReference>
<comment type="caution">
    <text evidence="7">The sequence shown here is derived from an EMBL/GenBank/DDBJ whole genome shotgun (WGS) entry which is preliminary data.</text>
</comment>
<dbReference type="PANTHER" id="PTHR47810:SF1">
    <property type="entry name" value="DNA LIGASE B"/>
    <property type="match status" value="1"/>
</dbReference>
<name>A0A318E758_9GAMM</name>
<dbReference type="GO" id="GO:0006260">
    <property type="term" value="P:DNA replication"/>
    <property type="evidence" value="ECO:0007669"/>
    <property type="project" value="UniProtKB-KW"/>
</dbReference>
<dbReference type="NCBIfam" id="NF006592">
    <property type="entry name" value="PRK09125.1"/>
    <property type="match status" value="1"/>
</dbReference>
<protein>
    <submittedName>
        <fullName evidence="7">DNA ligase-1</fullName>
    </submittedName>
</protein>
<keyword evidence="8" id="KW-1185">Reference proteome</keyword>
<evidence type="ECO:0000259" key="6">
    <source>
        <dbReference type="Pfam" id="PF14743"/>
    </source>
</evidence>
<dbReference type="SUPFAM" id="SSF50249">
    <property type="entry name" value="Nucleic acid-binding proteins"/>
    <property type="match status" value="1"/>
</dbReference>
<dbReference type="GO" id="GO:0006281">
    <property type="term" value="P:DNA repair"/>
    <property type="evidence" value="ECO:0007669"/>
    <property type="project" value="UniProtKB-KW"/>
</dbReference>
<dbReference type="AlphaFoldDB" id="A0A318E758"/>
<organism evidence="7 8">
    <name type="scientific">Sinimarinibacterium flocculans</name>
    <dbReference type="NCBI Taxonomy" id="985250"/>
    <lineage>
        <taxon>Bacteria</taxon>
        <taxon>Pseudomonadati</taxon>
        <taxon>Pseudomonadota</taxon>
        <taxon>Gammaproteobacteria</taxon>
        <taxon>Nevskiales</taxon>
        <taxon>Nevskiaceae</taxon>
        <taxon>Sinimarinibacterium</taxon>
    </lineage>
</organism>
<proteinExistence type="predicted"/>
<evidence type="ECO:0000313" key="8">
    <source>
        <dbReference type="Proteomes" id="UP000248330"/>
    </source>
</evidence>
<evidence type="ECO:0000256" key="5">
    <source>
        <dbReference type="SAM" id="SignalP"/>
    </source>
</evidence>
<dbReference type="InterPro" id="IPR029319">
    <property type="entry name" value="DNA_ligase_OB"/>
</dbReference>
<keyword evidence="4" id="KW-0234">DNA repair</keyword>
<dbReference type="RefSeq" id="WP_110265750.1">
    <property type="nucleotide sequence ID" value="NZ_CAKZQT010000033.1"/>
</dbReference>
<dbReference type="PANTHER" id="PTHR47810">
    <property type="entry name" value="DNA LIGASE"/>
    <property type="match status" value="1"/>
</dbReference>
<keyword evidence="1 7" id="KW-0436">Ligase</keyword>
<dbReference type="EMBL" id="QICN01000007">
    <property type="protein sequence ID" value="PXV66631.1"/>
    <property type="molecule type" value="Genomic_DNA"/>
</dbReference>
<evidence type="ECO:0000256" key="3">
    <source>
        <dbReference type="ARBA" id="ARBA00022763"/>
    </source>
</evidence>
<dbReference type="Pfam" id="PF14743">
    <property type="entry name" value="DNA_ligase_OB_2"/>
    <property type="match status" value="1"/>
</dbReference>
<feature type="domain" description="DNA ligase OB-like" evidence="6">
    <location>
        <begin position="218"/>
        <end position="283"/>
    </location>
</feature>
<dbReference type="Gene3D" id="2.40.50.140">
    <property type="entry name" value="Nucleic acid-binding proteins"/>
    <property type="match status" value="1"/>
</dbReference>
<keyword evidence="2" id="KW-0235">DNA replication</keyword>
<dbReference type="SUPFAM" id="SSF56091">
    <property type="entry name" value="DNA ligase/mRNA capping enzyme, catalytic domain"/>
    <property type="match status" value="1"/>
</dbReference>
<dbReference type="GO" id="GO:0016874">
    <property type="term" value="F:ligase activity"/>
    <property type="evidence" value="ECO:0007669"/>
    <property type="project" value="UniProtKB-KW"/>
</dbReference>
<feature type="signal peptide" evidence="5">
    <location>
        <begin position="1"/>
        <end position="26"/>
    </location>
</feature>
<keyword evidence="5" id="KW-0732">Signal</keyword>
<evidence type="ECO:0000256" key="2">
    <source>
        <dbReference type="ARBA" id="ARBA00022705"/>
    </source>
</evidence>
<sequence length="292" mass="32724">MRSVRKGLRAATLLAVLLVMSPSAPAGEPAPPPLMLAQRYEAGVDVRDYWISEKLDGVRGYWDGSRLLTRGGRRIRTPDWYTAGWPHVPLDGELWIGRGRFDEVSGIVRRQQPEDGAWQRVRYMVFDLPAHPGTFDERLAALRDLIGRLRIDWLRPVAQFRLDSSAALEARLADILSAGGEGLMLHRAAALRQARRSEDLLKLKAHDDAEAQVIGHEPGQGRYRGMLGALRVRATDGREFRLGTGFTDAQRRSPPPPGTWVTYRYNGLTATGLPRFARLLRVRDEMPPPDPP</sequence>
<dbReference type="Gene3D" id="3.30.470.30">
    <property type="entry name" value="DNA ligase/mRNA capping enzyme"/>
    <property type="match status" value="1"/>
</dbReference>
<dbReference type="CDD" id="cd08041">
    <property type="entry name" value="OBF_kDNA_ligase_like"/>
    <property type="match status" value="1"/>
</dbReference>
<reference evidence="7 8" key="1">
    <citation type="submission" date="2018-04" db="EMBL/GenBank/DDBJ databases">
        <title>Genomic Encyclopedia of Type Strains, Phase IV (KMG-IV): sequencing the most valuable type-strain genomes for metagenomic binning, comparative biology and taxonomic classification.</title>
        <authorList>
            <person name="Goeker M."/>
        </authorList>
    </citation>
    <scope>NUCLEOTIDE SEQUENCE [LARGE SCALE GENOMIC DNA]</scope>
    <source>
        <strain evidence="7 8">DSM 104150</strain>
    </source>
</reference>
<dbReference type="OrthoDB" id="9782700at2"/>
<keyword evidence="3" id="KW-0227">DNA damage</keyword>
<dbReference type="Proteomes" id="UP000248330">
    <property type="component" value="Unassembled WGS sequence"/>
</dbReference>
<feature type="chain" id="PRO_5016404386" evidence="5">
    <location>
        <begin position="27"/>
        <end position="292"/>
    </location>
</feature>
<evidence type="ECO:0000256" key="4">
    <source>
        <dbReference type="ARBA" id="ARBA00023204"/>
    </source>
</evidence>